<dbReference type="PANTHER" id="PTHR30149">
    <property type="entry name" value="HYDROGENASE PROTEIN ASSEMBLY PROTEIN HYPD"/>
    <property type="match status" value="1"/>
</dbReference>
<reference evidence="4 6" key="2">
    <citation type="journal article" date="2019" name="Nat. Microbiol.">
        <title>Wide diversity of methane and short-chain alkane metabolisms in uncultured archaea.</title>
        <authorList>
            <person name="Borrel G."/>
            <person name="Adam P.S."/>
            <person name="McKay L.J."/>
            <person name="Chen L.X."/>
            <person name="Sierra-Garcia I.N."/>
            <person name="Sieber C.M."/>
            <person name="Letourneur Q."/>
            <person name="Ghozlane A."/>
            <person name="Andersen G.L."/>
            <person name="Li W.J."/>
            <person name="Hallam S.J."/>
            <person name="Muyzer G."/>
            <person name="de Oliveira V.M."/>
            <person name="Inskeep W.P."/>
            <person name="Banfield J.F."/>
            <person name="Gribaldo S."/>
        </authorList>
    </citation>
    <scope>NUCLEOTIDE SEQUENCE [LARGE SCALE GENOMIC DNA]</scope>
    <source>
        <strain evidence="4">Verst-YHS</strain>
    </source>
</reference>
<dbReference type="AlphaFoldDB" id="A0A520KEN0"/>
<dbReference type="Gene3D" id="6.10.20.100">
    <property type="match status" value="1"/>
</dbReference>
<dbReference type="Proteomes" id="UP000317265">
    <property type="component" value="Unassembled WGS sequence"/>
</dbReference>
<dbReference type="InterPro" id="IPR002780">
    <property type="entry name" value="Hyd_form_HypD"/>
</dbReference>
<evidence type="ECO:0000256" key="3">
    <source>
        <dbReference type="ARBA" id="ARBA00023004"/>
    </source>
</evidence>
<dbReference type="GO" id="GO:0070025">
    <property type="term" value="F:carbon monoxide binding"/>
    <property type="evidence" value="ECO:0007669"/>
    <property type="project" value="TreeGrafter"/>
</dbReference>
<name>A0A520KEN0_9CREN</name>
<keyword evidence="3" id="KW-0408">Iron</keyword>
<dbReference type="GO" id="GO:0051539">
    <property type="term" value="F:4 iron, 4 sulfur cluster binding"/>
    <property type="evidence" value="ECO:0007669"/>
    <property type="project" value="TreeGrafter"/>
</dbReference>
<dbReference type="GO" id="GO:0051604">
    <property type="term" value="P:protein maturation"/>
    <property type="evidence" value="ECO:0007669"/>
    <property type="project" value="TreeGrafter"/>
</dbReference>
<dbReference type="NCBIfam" id="TIGR00075">
    <property type="entry name" value="hypD"/>
    <property type="match status" value="1"/>
</dbReference>
<dbReference type="InterPro" id="IPR042243">
    <property type="entry name" value="HypD_1"/>
</dbReference>
<protein>
    <submittedName>
        <fullName evidence="4">Hydrogenase formation protein HypD</fullName>
    </submittedName>
</protein>
<evidence type="ECO:0000313" key="7">
    <source>
        <dbReference type="Proteomes" id="UP000317265"/>
    </source>
</evidence>
<dbReference type="EMBL" id="RXIH01000039">
    <property type="protein sequence ID" value="RZN55638.1"/>
    <property type="molecule type" value="Genomic_DNA"/>
</dbReference>
<dbReference type="Gene3D" id="3.40.50.11750">
    <property type="entry name" value="HypD, alpha/beta domain 1"/>
    <property type="match status" value="2"/>
</dbReference>
<proteinExistence type="inferred from homology"/>
<dbReference type="InterPro" id="IPR042244">
    <property type="entry name" value="HypD_2_sf"/>
</dbReference>
<dbReference type="Pfam" id="PF01924">
    <property type="entry name" value="HypD"/>
    <property type="match status" value="1"/>
</dbReference>
<dbReference type="PIRSF" id="PIRSF005622">
    <property type="entry name" value="Hydrgn_mat_hypD"/>
    <property type="match status" value="1"/>
</dbReference>
<evidence type="ECO:0000256" key="2">
    <source>
        <dbReference type="ARBA" id="ARBA00022723"/>
    </source>
</evidence>
<reference evidence="5 7" key="1">
    <citation type="journal article" date="2019" name="Nat. Microbiol.">
        <title>Expanding anaerobic alkane metabolism in the domain of Archaea.</title>
        <authorList>
            <person name="Wang Y."/>
            <person name="Wegener G."/>
            <person name="Hou J."/>
            <person name="Wang F."/>
            <person name="Xiao X."/>
        </authorList>
    </citation>
    <scope>NUCLEOTIDE SEQUENCE [LARGE SCALE GENOMIC DNA]</scope>
    <source>
        <strain evidence="5">WYZ-LMO11</strain>
    </source>
</reference>
<dbReference type="Proteomes" id="UP000316080">
    <property type="component" value="Unassembled WGS sequence"/>
</dbReference>
<gene>
    <name evidence="4" type="primary">hypD</name>
    <name evidence="5" type="ORF">DSO09_04935</name>
    <name evidence="4" type="ORF">EF809_04885</name>
</gene>
<dbReference type="PANTHER" id="PTHR30149:SF0">
    <property type="entry name" value="HYDROGENASE MATURATION FACTOR HYPD"/>
    <property type="match status" value="1"/>
</dbReference>
<dbReference type="EMBL" id="QNVI01000057">
    <property type="protein sequence ID" value="TDA38199.1"/>
    <property type="molecule type" value="Genomic_DNA"/>
</dbReference>
<dbReference type="GO" id="GO:0005506">
    <property type="term" value="F:iron ion binding"/>
    <property type="evidence" value="ECO:0007669"/>
    <property type="project" value="TreeGrafter"/>
</dbReference>
<accession>A0A520KEN0</accession>
<comment type="caution">
    <text evidence="4">The sequence shown here is derived from an EMBL/GenBank/DDBJ whole genome shotgun (WGS) entry which is preliminary data.</text>
</comment>
<evidence type="ECO:0000256" key="1">
    <source>
        <dbReference type="ARBA" id="ARBA00007888"/>
    </source>
</evidence>
<sequence>MENDELLIQFRNREIIGKIIRKIREESKNLGRIKIMHVCGTHEWTITHFGIRSLLPENIEVIAGPGCPVCVTPASEIDALAELSLRNNVIITTFGDIFRVPGVKTSLIEAKSMGGDIRIVYSMLESIEIAKKENKKIVHFSIGFETTAPTTAIEILKGPPKNFSVFVTHKLIPPAMEFLLKTGPRIDGFICPGHVSTIIGVRPYRKIAEKYKKPMCIAGFEPLDVIIGILNIIEQIKEGTYYVYNEYSRAVKEEGNIIALDTLDKVFDIKDSWWRGIGLIENSGLKLKKEYEEYDAIKIFDINIKPIDHMPEGCRCGDVLKGIISPNECPLFGKICNPNHPIGPCMVSFEGSCSIAYKYGKNIT</sequence>
<evidence type="ECO:0000313" key="5">
    <source>
        <dbReference type="EMBL" id="TDA38199.1"/>
    </source>
</evidence>
<organism evidence="4 6">
    <name type="scientific">Thermoproteota archaeon</name>
    <dbReference type="NCBI Taxonomy" id="2056631"/>
    <lineage>
        <taxon>Archaea</taxon>
        <taxon>Thermoproteota</taxon>
    </lineage>
</organism>
<evidence type="ECO:0000313" key="6">
    <source>
        <dbReference type="Proteomes" id="UP000316080"/>
    </source>
</evidence>
<keyword evidence="2" id="KW-0479">Metal-binding</keyword>
<comment type="similarity">
    <text evidence="1">Belongs to the HypD family.</text>
</comment>
<evidence type="ECO:0000313" key="4">
    <source>
        <dbReference type="EMBL" id="RZN55638.1"/>
    </source>
</evidence>